<dbReference type="EMBL" id="JADFTS010000009">
    <property type="protein sequence ID" value="KAF9587470.1"/>
    <property type="molecule type" value="Genomic_DNA"/>
</dbReference>
<organism evidence="3 4">
    <name type="scientific">Coptis chinensis</name>
    <dbReference type="NCBI Taxonomy" id="261450"/>
    <lineage>
        <taxon>Eukaryota</taxon>
        <taxon>Viridiplantae</taxon>
        <taxon>Streptophyta</taxon>
        <taxon>Embryophyta</taxon>
        <taxon>Tracheophyta</taxon>
        <taxon>Spermatophyta</taxon>
        <taxon>Magnoliopsida</taxon>
        <taxon>Ranunculales</taxon>
        <taxon>Ranunculaceae</taxon>
        <taxon>Coptidoideae</taxon>
        <taxon>Coptis</taxon>
    </lineage>
</organism>
<feature type="region of interest" description="Disordered" evidence="1">
    <location>
        <begin position="112"/>
        <end position="134"/>
    </location>
</feature>
<evidence type="ECO:0000313" key="4">
    <source>
        <dbReference type="Proteomes" id="UP000631114"/>
    </source>
</evidence>
<feature type="domain" description="Ribulose-1,5-bisphosphate carboxylase small subunit N-terminal" evidence="2">
    <location>
        <begin position="171"/>
        <end position="202"/>
    </location>
</feature>
<evidence type="ECO:0000313" key="3">
    <source>
        <dbReference type="EMBL" id="KAF9587470.1"/>
    </source>
</evidence>
<sequence>MLKGLQSHAKGNDNILCNDEKEYYSVTFAPQPVSSDDIEVSEGSSNGAKQQSNRHSLRSEKHSASFGRNHHYRTVMHLGSNVYGSIEGKMAFVDGSIRKAVFERRFPSLEAEERQVSPDISRVPSPRLSSPNSASSMIGLDGLASSMAEVCALTGSNNTVHSSVQQNTPLISSCCMPLASINNCATPAQTSMVAPFTGLKSSPLSFLLPEKVNDITFISSNGGKVSCTERKYQHHPAQVGI</sequence>
<proteinExistence type="predicted"/>
<comment type="caution">
    <text evidence="3">The sequence shown here is derived from an EMBL/GenBank/DDBJ whole genome shotgun (WGS) entry which is preliminary data.</text>
</comment>
<dbReference type="Proteomes" id="UP000631114">
    <property type="component" value="Unassembled WGS sequence"/>
</dbReference>
<gene>
    <name evidence="3" type="ORF">IFM89_003409</name>
</gene>
<dbReference type="PANTHER" id="PTHR34112">
    <property type="entry name" value="C-JUN-AMINO-TERMINAL KINASE-INTERACTING PROTEIN"/>
    <property type="match status" value="1"/>
</dbReference>
<feature type="compositionally biased region" description="Low complexity" evidence="1">
    <location>
        <begin position="124"/>
        <end position="134"/>
    </location>
</feature>
<evidence type="ECO:0000256" key="1">
    <source>
        <dbReference type="SAM" id="MobiDB-lite"/>
    </source>
</evidence>
<dbReference type="Pfam" id="PF12338">
    <property type="entry name" value="RbcS"/>
    <property type="match status" value="1"/>
</dbReference>
<reference evidence="3 4" key="1">
    <citation type="submission" date="2020-10" db="EMBL/GenBank/DDBJ databases">
        <title>The Coptis chinensis genome and diversification of protoberbering-type alkaloids.</title>
        <authorList>
            <person name="Wang B."/>
            <person name="Shu S."/>
            <person name="Song C."/>
            <person name="Liu Y."/>
        </authorList>
    </citation>
    <scope>NUCLEOTIDE SEQUENCE [LARGE SCALE GENOMIC DNA]</scope>
    <source>
        <strain evidence="3">HL-2020</strain>
        <tissue evidence="3">Leaf</tissue>
    </source>
</reference>
<keyword evidence="4" id="KW-1185">Reference proteome</keyword>
<evidence type="ECO:0000259" key="2">
    <source>
        <dbReference type="Pfam" id="PF12338"/>
    </source>
</evidence>
<name>A0A835LAR2_9MAGN</name>
<dbReference type="PANTHER" id="PTHR34112:SF13">
    <property type="entry name" value="OS04G0448200 PROTEIN"/>
    <property type="match status" value="1"/>
</dbReference>
<feature type="compositionally biased region" description="Polar residues" evidence="1">
    <location>
        <begin position="42"/>
        <end position="54"/>
    </location>
</feature>
<accession>A0A835LAR2</accession>
<dbReference type="InterPro" id="IPR024680">
    <property type="entry name" value="RuBisCO_ssu_N"/>
</dbReference>
<feature type="region of interest" description="Disordered" evidence="1">
    <location>
        <begin position="34"/>
        <end position="66"/>
    </location>
</feature>
<dbReference type="AlphaFoldDB" id="A0A835LAR2"/>
<protein>
    <recommendedName>
        <fullName evidence="2">Ribulose-1,5-bisphosphate carboxylase small subunit N-terminal domain-containing protein</fullName>
    </recommendedName>
</protein>